<dbReference type="AlphaFoldDB" id="A0A1M5PM54"/>
<evidence type="ECO:0000313" key="3">
    <source>
        <dbReference type="Proteomes" id="UP000186132"/>
    </source>
</evidence>
<dbReference type="InterPro" id="IPR003615">
    <property type="entry name" value="HNH_nuc"/>
</dbReference>
<dbReference type="Gene3D" id="1.10.30.50">
    <property type="match status" value="1"/>
</dbReference>
<gene>
    <name evidence="2" type="ORF">SAMN05443575_3131</name>
</gene>
<dbReference type="STRING" id="1206085.SAMN05443575_3131"/>
<protein>
    <submittedName>
        <fullName evidence="2">5-methylcytosine-specific restriction endonuclease McrA</fullName>
    </submittedName>
</protein>
<reference evidence="2 3" key="1">
    <citation type="submission" date="2016-11" db="EMBL/GenBank/DDBJ databases">
        <authorList>
            <person name="Jaros S."/>
            <person name="Januszkiewicz K."/>
            <person name="Wedrychowicz H."/>
        </authorList>
    </citation>
    <scope>NUCLEOTIDE SEQUENCE [LARGE SCALE GENOMIC DNA]</scope>
    <source>
        <strain evidence="2 3">DSM 45627</strain>
    </source>
</reference>
<dbReference type="PANTHER" id="PTHR33877">
    <property type="entry name" value="SLL1193 PROTEIN"/>
    <property type="match status" value="1"/>
</dbReference>
<sequence>MGAALVLNATYEPLCVVPLRRAVVLVLAEKAYVVESGSLVMHSERLSLPIPSVVRLARYVRVPYRRDVPLTRRAVLERDAHECAYCEARADTIDHVRPRSRGGQHVWTNVVAACARCNHRKGDRLLAELGWTLPVPPVQPPPTVAVVMGWTSREPSWARYVGLPERDPQLGAGRAADIAPAV</sequence>
<name>A0A1M5PM54_9ACTN</name>
<keyword evidence="2" id="KW-0378">Hydrolase</keyword>
<dbReference type="Proteomes" id="UP000186132">
    <property type="component" value="Unassembled WGS sequence"/>
</dbReference>
<organism evidence="2 3">
    <name type="scientific">Jatrophihabitans endophyticus</name>
    <dbReference type="NCBI Taxonomy" id="1206085"/>
    <lineage>
        <taxon>Bacteria</taxon>
        <taxon>Bacillati</taxon>
        <taxon>Actinomycetota</taxon>
        <taxon>Actinomycetes</taxon>
        <taxon>Jatrophihabitantales</taxon>
        <taxon>Jatrophihabitantaceae</taxon>
        <taxon>Jatrophihabitans</taxon>
    </lineage>
</organism>
<feature type="domain" description="HNH nuclease" evidence="1">
    <location>
        <begin position="70"/>
        <end position="119"/>
    </location>
</feature>
<dbReference type="InterPro" id="IPR052892">
    <property type="entry name" value="NA-targeting_endonuclease"/>
</dbReference>
<dbReference type="RefSeq" id="WP_073391345.1">
    <property type="nucleotide sequence ID" value="NZ_FQVU01000004.1"/>
</dbReference>
<dbReference type="InterPro" id="IPR029471">
    <property type="entry name" value="HNH_5"/>
</dbReference>
<dbReference type="PANTHER" id="PTHR33877:SF2">
    <property type="entry name" value="OS07G0170200 PROTEIN"/>
    <property type="match status" value="1"/>
</dbReference>
<dbReference type="EMBL" id="FQVU01000004">
    <property type="protein sequence ID" value="SHH02842.1"/>
    <property type="molecule type" value="Genomic_DNA"/>
</dbReference>
<keyword evidence="2" id="KW-0255">Endonuclease</keyword>
<dbReference type="OrthoDB" id="9802901at2"/>
<keyword evidence="2" id="KW-0540">Nuclease</keyword>
<proteinExistence type="predicted"/>
<accession>A0A1M5PM54</accession>
<keyword evidence="3" id="KW-1185">Reference proteome</keyword>
<dbReference type="GO" id="GO:0004519">
    <property type="term" value="F:endonuclease activity"/>
    <property type="evidence" value="ECO:0007669"/>
    <property type="project" value="UniProtKB-KW"/>
</dbReference>
<evidence type="ECO:0000259" key="1">
    <source>
        <dbReference type="SMART" id="SM00507"/>
    </source>
</evidence>
<dbReference type="SMART" id="SM00507">
    <property type="entry name" value="HNHc"/>
    <property type="match status" value="1"/>
</dbReference>
<evidence type="ECO:0000313" key="2">
    <source>
        <dbReference type="EMBL" id="SHH02842.1"/>
    </source>
</evidence>
<dbReference type="Pfam" id="PF14279">
    <property type="entry name" value="HNH_5"/>
    <property type="match status" value="1"/>
</dbReference>
<dbReference type="CDD" id="cd00085">
    <property type="entry name" value="HNHc"/>
    <property type="match status" value="1"/>
</dbReference>